<dbReference type="Proteomes" id="UP001611450">
    <property type="component" value="Unassembled WGS sequence"/>
</dbReference>
<name>A0ABW7WJ99_9NOCA</name>
<dbReference type="PANTHER" id="PTHR44196:SF2">
    <property type="entry name" value="SHORT-CHAIN DEHYDROGENASE-RELATED"/>
    <property type="match status" value="1"/>
</dbReference>
<gene>
    <name evidence="4" type="ORF">ACH47G_14760</name>
</gene>
<dbReference type="EMBL" id="JBIRXV010000002">
    <property type="protein sequence ID" value="MFI2321743.1"/>
    <property type="molecule type" value="Genomic_DNA"/>
</dbReference>
<dbReference type="SUPFAM" id="SSF51735">
    <property type="entry name" value="NAD(P)-binding Rossmann-fold domains"/>
    <property type="match status" value="1"/>
</dbReference>
<comment type="caution">
    <text evidence="4">The sequence shown here is derived from an EMBL/GenBank/DDBJ whole genome shotgun (WGS) entry which is preliminary data.</text>
</comment>
<dbReference type="InterPro" id="IPR036291">
    <property type="entry name" value="NAD(P)-bd_dom_sf"/>
</dbReference>
<protein>
    <submittedName>
        <fullName evidence="4">SDR family NAD(P)-dependent oxidoreductase</fullName>
        <ecNumber evidence="4">1.-.-.-</ecNumber>
    </submittedName>
</protein>
<accession>A0ABW7WJ99</accession>
<evidence type="ECO:0000313" key="5">
    <source>
        <dbReference type="Proteomes" id="UP001611450"/>
    </source>
</evidence>
<dbReference type="GO" id="GO:0016491">
    <property type="term" value="F:oxidoreductase activity"/>
    <property type="evidence" value="ECO:0007669"/>
    <property type="project" value="UniProtKB-KW"/>
</dbReference>
<dbReference type="CDD" id="cd05233">
    <property type="entry name" value="SDR_c"/>
    <property type="match status" value="1"/>
</dbReference>
<dbReference type="EC" id="1.-.-.-" evidence="4"/>
<comment type="similarity">
    <text evidence="1 3">Belongs to the short-chain dehydrogenases/reductases (SDR) family.</text>
</comment>
<dbReference type="PANTHER" id="PTHR44196">
    <property type="entry name" value="DEHYDROGENASE/REDUCTASE SDR FAMILY MEMBER 7B"/>
    <property type="match status" value="1"/>
</dbReference>
<dbReference type="Gene3D" id="3.40.50.720">
    <property type="entry name" value="NAD(P)-binding Rossmann-like Domain"/>
    <property type="match status" value="1"/>
</dbReference>
<evidence type="ECO:0000313" key="4">
    <source>
        <dbReference type="EMBL" id="MFI2321743.1"/>
    </source>
</evidence>
<keyword evidence="2 4" id="KW-0560">Oxidoreductase</keyword>
<reference evidence="4 5" key="1">
    <citation type="submission" date="2024-10" db="EMBL/GenBank/DDBJ databases">
        <title>The Natural Products Discovery Center: Release of the First 8490 Sequenced Strains for Exploring Actinobacteria Biosynthetic Diversity.</title>
        <authorList>
            <person name="Kalkreuter E."/>
            <person name="Kautsar S.A."/>
            <person name="Yang D."/>
            <person name="Bader C.D."/>
            <person name="Teijaro C.N."/>
            <person name="Fluegel L."/>
            <person name="Davis C.M."/>
            <person name="Simpson J.R."/>
            <person name="Lauterbach L."/>
            <person name="Steele A.D."/>
            <person name="Gui C."/>
            <person name="Meng S."/>
            <person name="Li G."/>
            <person name="Viehrig K."/>
            <person name="Ye F."/>
            <person name="Su P."/>
            <person name="Kiefer A.F."/>
            <person name="Nichols A."/>
            <person name="Cepeda A.J."/>
            <person name="Yan W."/>
            <person name="Fan B."/>
            <person name="Jiang Y."/>
            <person name="Adhikari A."/>
            <person name="Zheng C.-J."/>
            <person name="Schuster L."/>
            <person name="Cowan T.M."/>
            <person name="Smanski M.J."/>
            <person name="Chevrette M.G."/>
            <person name="De Carvalho L.P.S."/>
            <person name="Shen B."/>
        </authorList>
    </citation>
    <scope>NUCLEOTIDE SEQUENCE [LARGE SCALE GENOMIC DNA]</scope>
    <source>
        <strain evidence="4 5">NPDC019626</strain>
    </source>
</reference>
<dbReference type="PRINTS" id="PR00080">
    <property type="entry name" value="SDRFAMILY"/>
</dbReference>
<evidence type="ECO:0000256" key="3">
    <source>
        <dbReference type="RuleBase" id="RU000363"/>
    </source>
</evidence>
<organism evidence="4 5">
    <name type="scientific">Nocardia beijingensis</name>
    <dbReference type="NCBI Taxonomy" id="95162"/>
    <lineage>
        <taxon>Bacteria</taxon>
        <taxon>Bacillati</taxon>
        <taxon>Actinomycetota</taxon>
        <taxon>Actinomycetes</taxon>
        <taxon>Mycobacteriales</taxon>
        <taxon>Nocardiaceae</taxon>
        <taxon>Nocardia</taxon>
    </lineage>
</organism>
<evidence type="ECO:0000256" key="1">
    <source>
        <dbReference type="ARBA" id="ARBA00006484"/>
    </source>
</evidence>
<proteinExistence type="inferred from homology"/>
<evidence type="ECO:0000256" key="2">
    <source>
        <dbReference type="ARBA" id="ARBA00023002"/>
    </source>
</evidence>
<keyword evidence="5" id="KW-1185">Reference proteome</keyword>
<dbReference type="Pfam" id="PF00106">
    <property type="entry name" value="adh_short"/>
    <property type="match status" value="1"/>
</dbReference>
<dbReference type="PRINTS" id="PR00081">
    <property type="entry name" value="GDHRDH"/>
</dbReference>
<dbReference type="InterPro" id="IPR002347">
    <property type="entry name" value="SDR_fam"/>
</dbReference>
<dbReference type="RefSeq" id="WP_396947603.1">
    <property type="nucleotide sequence ID" value="NZ_JBIRXV010000002.1"/>
</dbReference>
<sequence length="239" mass="24464">MRALVTGASAGIGRAFAKSLAAQGYSVTAVARGTDGLDALIAELGAGHDHITADLGTEEGLWAVAERLRGGGYTLLVNNAGTAAHGDFTAIGLEASIATLDVNCRAVVVLAHAFLGAATPGSVLVNVSSTLGHTPKPGLAVYSATKSFVTTLSETLWHEQRVRGVRVLALCPGVTATASQTAADVPPWLVQTPEQVVDRARRALSGRTGAVVFTSPLNRALVAASRLLPRRAALALLAD</sequence>